<feature type="region of interest" description="Disordered" evidence="1">
    <location>
        <begin position="256"/>
        <end position="289"/>
    </location>
</feature>
<evidence type="ECO:0000256" key="1">
    <source>
        <dbReference type="SAM" id="MobiDB-lite"/>
    </source>
</evidence>
<dbReference type="InterPro" id="IPR032710">
    <property type="entry name" value="NTF2-like_dom_sf"/>
</dbReference>
<protein>
    <submittedName>
        <fullName evidence="3">Uncharacterized protein</fullName>
    </submittedName>
</protein>
<organism evidence="3">
    <name type="scientific">Ostreococcus tauri</name>
    <name type="common">Marine green alga</name>
    <dbReference type="NCBI Taxonomy" id="70448"/>
    <lineage>
        <taxon>Eukaryota</taxon>
        <taxon>Viridiplantae</taxon>
        <taxon>Chlorophyta</taxon>
        <taxon>Mamiellophyceae</taxon>
        <taxon>Mamiellales</taxon>
        <taxon>Bathycoccaceae</taxon>
        <taxon>Ostreococcus</taxon>
    </lineage>
</organism>
<evidence type="ECO:0000313" key="3">
    <source>
        <dbReference type="EMBL" id="OUS44121.1"/>
    </source>
</evidence>
<dbReference type="PANTHER" id="PTHR35498">
    <property type="entry name" value="PROTEIN LOW PSII ACCUMULATION 1, CHLOROPLASTIC"/>
    <property type="match status" value="1"/>
</dbReference>
<reference evidence="3" key="1">
    <citation type="submission" date="2017-04" db="EMBL/GenBank/DDBJ databases">
        <title>Population genomics of picophytoplankton unveils novel chromosome hypervariability.</title>
        <authorList>
            <consortium name="DOE Joint Genome Institute"/>
            <person name="Blanc-Mathieu R."/>
            <person name="Krasovec M."/>
            <person name="Hebrard M."/>
            <person name="Yau S."/>
            <person name="Desgranges E."/>
            <person name="Martin J."/>
            <person name="Schackwitz W."/>
            <person name="Kuo A."/>
            <person name="Salin G."/>
            <person name="Donnadieu C."/>
            <person name="Desdevises Y."/>
            <person name="Sanchez-Ferandin S."/>
            <person name="Moreau H."/>
            <person name="Rivals E."/>
            <person name="Grigoriev I.V."/>
            <person name="Grimsley N."/>
            <person name="Eyre-Walker A."/>
            <person name="Piganeau G."/>
        </authorList>
    </citation>
    <scope>NUCLEOTIDE SEQUENCE [LARGE SCALE GENOMIC DNA]</scope>
    <source>
        <strain evidence="3">RCC 1115</strain>
    </source>
</reference>
<evidence type="ECO:0000256" key="2">
    <source>
        <dbReference type="SAM" id="SignalP"/>
    </source>
</evidence>
<keyword evidence="2" id="KW-0732">Signal</keyword>
<dbReference type="PANTHER" id="PTHR35498:SF1">
    <property type="entry name" value="LOW PSII ACCUMULATION-LIKE PROTEIN"/>
    <property type="match status" value="1"/>
</dbReference>
<proteinExistence type="predicted"/>
<accession>A0A1Y5I3U4</accession>
<dbReference type="AlphaFoldDB" id="A0A1Y5I3U4"/>
<dbReference type="Proteomes" id="UP000195557">
    <property type="component" value="Unassembled WGS sequence"/>
</dbReference>
<dbReference type="SUPFAM" id="SSF54427">
    <property type="entry name" value="NTF2-like"/>
    <property type="match status" value="1"/>
</dbReference>
<gene>
    <name evidence="3" type="ORF">BE221DRAFT_147399</name>
</gene>
<dbReference type="EMBL" id="KZ155826">
    <property type="protein sequence ID" value="OUS44121.1"/>
    <property type="molecule type" value="Genomic_DNA"/>
</dbReference>
<feature type="chain" id="PRO_5013006314" evidence="2">
    <location>
        <begin position="27"/>
        <end position="435"/>
    </location>
</feature>
<sequence length="435" mass="47125">MCDSRAAFFWPRFALECALVVALAAALPSSIGDAVRGVEDGTRTLGTNAAALAACALAANAERNKRTKDLKRLAKELALQRMVVIQRNRLFEETTFTLGELRNVARVAVVYGDAEKVERDLMRATPYRRRLEQSRILVVPVVERGESGGEGGAVADVGPGRWELLKDVVEAYPGAGAGRWLAWPTKNDDWSEYFRGLIKSEDVARGGYLTISTTGLIRGSGVGSPDWSVLLSTFPRNRPGNKDDEEAEKAWKRATLDSSESLETRGTGAEIARAGGRGAVSQTIPRDDPSLSPIVELHEKFYRSLGTGDDTGMAEVWSSAKSSRPSCLSPLVEKGARLDGWDVVLRPDRRPQGMRIDDLDITIEKGVATLTGLETVANGATLLCTQTFERDDNAEWMMTSHTTIPYGADTVAKIVLRCDANGCIAVPARAVASDK</sequence>
<feature type="compositionally biased region" description="Low complexity" evidence="1">
    <location>
        <begin position="265"/>
        <end position="274"/>
    </location>
</feature>
<feature type="signal peptide" evidence="2">
    <location>
        <begin position="1"/>
        <end position="26"/>
    </location>
</feature>
<name>A0A1Y5I3U4_OSTTA</name>
<dbReference type="Gene3D" id="3.10.450.50">
    <property type="match status" value="1"/>
</dbReference>
<dbReference type="eggNOG" id="ENOG502RZQG">
    <property type="taxonomic scope" value="Eukaryota"/>
</dbReference>